<comment type="caution">
    <text evidence="12">The sequence shown here is derived from an EMBL/GenBank/DDBJ whole genome shotgun (WGS) entry which is preliminary data.</text>
</comment>
<evidence type="ECO:0000256" key="5">
    <source>
        <dbReference type="ARBA" id="ARBA00022692"/>
    </source>
</evidence>
<dbReference type="GO" id="GO:0015252">
    <property type="term" value="F:proton channel activity"/>
    <property type="evidence" value="ECO:0007669"/>
    <property type="project" value="InterPro"/>
</dbReference>
<evidence type="ECO:0000256" key="4">
    <source>
        <dbReference type="ARBA" id="ARBA00022475"/>
    </source>
</evidence>
<feature type="transmembrane region" description="Helical" evidence="11">
    <location>
        <begin position="159"/>
        <end position="181"/>
    </location>
</feature>
<dbReference type="EMBL" id="BPLR01019201">
    <property type="protein sequence ID" value="GIZ05084.1"/>
    <property type="molecule type" value="Genomic_DNA"/>
</dbReference>
<evidence type="ECO:0000256" key="7">
    <source>
        <dbReference type="ARBA" id="ARBA00022989"/>
    </source>
</evidence>
<feature type="transmembrane region" description="Helical" evidence="11">
    <location>
        <begin position="193"/>
        <end position="213"/>
    </location>
</feature>
<dbReference type="PANTHER" id="PTHR21522">
    <property type="entry name" value="PROTON CHANNEL OTOP"/>
    <property type="match status" value="1"/>
</dbReference>
<keyword evidence="8" id="KW-0406">Ion transport</keyword>
<feature type="transmembrane region" description="Helical" evidence="11">
    <location>
        <begin position="65"/>
        <end position="83"/>
    </location>
</feature>
<keyword evidence="4" id="KW-1003">Cell membrane</keyword>
<evidence type="ECO:0000256" key="3">
    <source>
        <dbReference type="ARBA" id="ARBA00022448"/>
    </source>
</evidence>
<proteinExistence type="inferred from homology"/>
<dbReference type="PANTHER" id="PTHR21522:SF32">
    <property type="entry name" value="OTOPETRIN-2"/>
    <property type="match status" value="1"/>
</dbReference>
<keyword evidence="7 11" id="KW-1133">Transmembrane helix</keyword>
<keyword evidence="5 11" id="KW-0812">Transmembrane</keyword>
<reference evidence="12 13" key="1">
    <citation type="submission" date="2021-06" db="EMBL/GenBank/DDBJ databases">
        <title>Caerostris extrusa draft genome.</title>
        <authorList>
            <person name="Kono N."/>
            <person name="Arakawa K."/>
        </authorList>
    </citation>
    <scope>NUCLEOTIDE SEQUENCE [LARGE SCALE GENOMIC DNA]</scope>
</reference>
<gene>
    <name evidence="12" type="primary">AVEN_118453_1</name>
    <name evidence="12" type="ORF">CEXT_25421</name>
</gene>
<dbReference type="AlphaFoldDB" id="A0AAV4YFC8"/>
<comment type="similarity">
    <text evidence="2">Belongs to the otopetrin family.</text>
</comment>
<accession>A0AAV4YFC8</accession>
<keyword evidence="13" id="KW-1185">Reference proteome</keyword>
<keyword evidence="3" id="KW-0813">Transport</keyword>
<evidence type="ECO:0000256" key="10">
    <source>
        <dbReference type="ARBA" id="ARBA00023303"/>
    </source>
</evidence>
<evidence type="ECO:0000256" key="8">
    <source>
        <dbReference type="ARBA" id="ARBA00023065"/>
    </source>
</evidence>
<dbReference type="InterPro" id="IPR004878">
    <property type="entry name" value="Otopetrin"/>
</dbReference>
<evidence type="ECO:0000256" key="11">
    <source>
        <dbReference type="SAM" id="Phobius"/>
    </source>
</evidence>
<evidence type="ECO:0000313" key="13">
    <source>
        <dbReference type="Proteomes" id="UP001054945"/>
    </source>
</evidence>
<dbReference type="GO" id="GO:0005886">
    <property type="term" value="C:plasma membrane"/>
    <property type="evidence" value="ECO:0007669"/>
    <property type="project" value="UniProtKB-SubCell"/>
</dbReference>
<keyword evidence="10" id="KW-0407">Ion channel</keyword>
<name>A0AAV4YFC8_CAEEX</name>
<feature type="transmembrane region" description="Helical" evidence="11">
    <location>
        <begin position="314"/>
        <end position="332"/>
    </location>
</feature>
<dbReference type="Pfam" id="PF03189">
    <property type="entry name" value="Otopetrin"/>
    <property type="match status" value="1"/>
</dbReference>
<protein>
    <submittedName>
        <fullName evidence="12">Uncharacterized protein</fullName>
    </submittedName>
</protein>
<comment type="subcellular location">
    <subcellularLocation>
        <location evidence="1">Cell membrane</location>
        <topology evidence="1">Multi-pass membrane protein</topology>
    </subcellularLocation>
</comment>
<feature type="transmembrane region" description="Helical" evidence="11">
    <location>
        <begin position="127"/>
        <end position="153"/>
    </location>
</feature>
<evidence type="ECO:0000256" key="9">
    <source>
        <dbReference type="ARBA" id="ARBA00023136"/>
    </source>
</evidence>
<sequence length="333" mass="38081">MINDGERTSSVCEREENLPVILSVNEPEQIPLRELNENMEEATNPRSSFLVESPANDVFHSLSGIYAEILIVVTSASVFAEILPGSLPLFYFHDYLLLYLLGSEINADPPPISQKKAQEKNIFAINIFFKVGSAVSGSIVIITSLLEIISIFISSNYCLNTLSAVQPIIRIIFVLFHYIFLMSPKEILDTLGCFRNLALMHLFASNIAIWIRMLLWESGKDWEEIMHVKHNSSVIWDKNELNITMHSLESDINAEDINEHYPKHVVYYTSNCWWRVQKSEEVDITSVQYCLQNSTIGHIWERTDQFYLYLRPSILFLLHAFCTLSGISVAIII</sequence>
<evidence type="ECO:0000256" key="2">
    <source>
        <dbReference type="ARBA" id="ARBA00006513"/>
    </source>
</evidence>
<organism evidence="12 13">
    <name type="scientific">Caerostris extrusa</name>
    <name type="common">Bark spider</name>
    <name type="synonym">Caerostris bankana</name>
    <dbReference type="NCBI Taxonomy" id="172846"/>
    <lineage>
        <taxon>Eukaryota</taxon>
        <taxon>Metazoa</taxon>
        <taxon>Ecdysozoa</taxon>
        <taxon>Arthropoda</taxon>
        <taxon>Chelicerata</taxon>
        <taxon>Arachnida</taxon>
        <taxon>Araneae</taxon>
        <taxon>Araneomorphae</taxon>
        <taxon>Entelegynae</taxon>
        <taxon>Araneoidea</taxon>
        <taxon>Araneidae</taxon>
        <taxon>Caerostris</taxon>
    </lineage>
</organism>
<evidence type="ECO:0000256" key="6">
    <source>
        <dbReference type="ARBA" id="ARBA00022781"/>
    </source>
</evidence>
<evidence type="ECO:0000256" key="1">
    <source>
        <dbReference type="ARBA" id="ARBA00004651"/>
    </source>
</evidence>
<evidence type="ECO:0000313" key="12">
    <source>
        <dbReference type="EMBL" id="GIZ05084.1"/>
    </source>
</evidence>
<keyword evidence="6" id="KW-0375">Hydrogen ion transport</keyword>
<dbReference type="Proteomes" id="UP001054945">
    <property type="component" value="Unassembled WGS sequence"/>
</dbReference>
<keyword evidence="9 11" id="KW-0472">Membrane</keyword>